<dbReference type="Pfam" id="PF01844">
    <property type="entry name" value="HNH"/>
    <property type="match status" value="1"/>
</dbReference>
<gene>
    <name evidence="3" type="ORF">EHC69_05225</name>
    <name evidence="2" type="ORF">I7278_20115</name>
</gene>
<accession>A0A7Z2MQG7</accession>
<feature type="domain" description="HNH" evidence="1">
    <location>
        <begin position="113"/>
        <end position="156"/>
    </location>
</feature>
<dbReference type="RefSeq" id="WP_159408348.1">
    <property type="nucleotide sequence ID" value="NZ_CP034298.1"/>
</dbReference>
<sequence>MIKLPLPSETHSVSLDSCLSDLPASKLAYKFRLSRAKTDLVKQSQAYSSKATSLDLHQFKASKRARPQDKVPFCGGEVSKGDLVDLYKGVFSKEGTASRAIYNRIKLSSHERCSICLVGEAETLDHYLPKARYPAFSVDPQNLIPACSKCNKGKGASLLSKKEEHVLHPYFSSSKYYEELWLKAEIVEETPVKVRFFVDPPVGWNADEVTLLENHFKEFGLAEKFALFVAHAVVTEIDTVDISLNRRDLRVEVIQEDFELKANNRPSINSPIAAMYRAMSESRWFCSEPRKHEENGYI</sequence>
<protein>
    <recommendedName>
        <fullName evidence="1">HNH domain-containing protein</fullName>
    </recommendedName>
</protein>
<evidence type="ECO:0000313" key="4">
    <source>
        <dbReference type="Proteomes" id="UP000464718"/>
    </source>
</evidence>
<dbReference type="Gene3D" id="1.10.30.50">
    <property type="match status" value="1"/>
</dbReference>
<dbReference type="Proteomes" id="UP000856022">
    <property type="component" value="Unassembled WGS sequence"/>
</dbReference>
<evidence type="ECO:0000313" key="2">
    <source>
        <dbReference type="EMBL" id="HAS6679103.1"/>
    </source>
</evidence>
<dbReference type="GO" id="GO:0004519">
    <property type="term" value="F:endonuclease activity"/>
    <property type="evidence" value="ECO:0007669"/>
    <property type="project" value="InterPro"/>
</dbReference>
<dbReference type="EMBL" id="CP034298">
    <property type="protein sequence ID" value="QHH08791.1"/>
    <property type="molecule type" value="Genomic_DNA"/>
</dbReference>
<reference evidence="2" key="3">
    <citation type="submission" date="2019-12" db="EMBL/GenBank/DDBJ databases">
        <authorList>
            <consortium name="NCBI Pathogen Detection Project"/>
        </authorList>
    </citation>
    <scope>NUCLEOTIDE SEQUENCE</scope>
    <source>
        <strain evidence="2">1930</strain>
    </source>
</reference>
<evidence type="ECO:0000313" key="3">
    <source>
        <dbReference type="EMBL" id="QHH08791.1"/>
    </source>
</evidence>
<dbReference type="InterPro" id="IPR003615">
    <property type="entry name" value="HNH_nuc"/>
</dbReference>
<dbReference type="Proteomes" id="UP000464718">
    <property type="component" value="Chromosome i"/>
</dbReference>
<dbReference type="InterPro" id="IPR002711">
    <property type="entry name" value="HNH"/>
</dbReference>
<reference evidence="3 4" key="2">
    <citation type="submission" date="2018-12" db="EMBL/GenBank/DDBJ databases">
        <title>Genomic insights into the evolutionary origins and pathogenicity of five Vibrio parahaemolyticus strains isolated from the shrimp with acute hepatopancreatic necrosis disease (AHPND).</title>
        <authorList>
            <person name="Yang Q."/>
            <person name="Dong X."/>
            <person name="Xie G."/>
            <person name="Fu S."/>
            <person name="Zou P."/>
            <person name="Sun J."/>
            <person name="Wang Y."/>
            <person name="Huang J."/>
        </authorList>
    </citation>
    <scope>NUCLEOTIDE SEQUENCE [LARGE SCALE GENOMIC DNA]</scope>
    <source>
        <strain evidence="3 4">20160303005-1</strain>
    </source>
</reference>
<dbReference type="EMBL" id="DACQKT010000012">
    <property type="protein sequence ID" value="HAS6679103.1"/>
    <property type="molecule type" value="Genomic_DNA"/>
</dbReference>
<evidence type="ECO:0000259" key="1">
    <source>
        <dbReference type="Pfam" id="PF01844"/>
    </source>
</evidence>
<dbReference type="GO" id="GO:0008270">
    <property type="term" value="F:zinc ion binding"/>
    <property type="evidence" value="ECO:0007669"/>
    <property type="project" value="InterPro"/>
</dbReference>
<reference evidence="2" key="1">
    <citation type="journal article" date="2018" name="Genome Biol.">
        <title>SKESA: strategic k-mer extension for scrupulous assemblies.</title>
        <authorList>
            <person name="Souvorov A."/>
            <person name="Agarwala R."/>
            <person name="Lipman D.J."/>
        </authorList>
    </citation>
    <scope>NUCLEOTIDE SEQUENCE</scope>
    <source>
        <strain evidence="2">1930</strain>
    </source>
</reference>
<organism evidence="2">
    <name type="scientific">Vibrio parahaemolyticus</name>
    <dbReference type="NCBI Taxonomy" id="670"/>
    <lineage>
        <taxon>Bacteria</taxon>
        <taxon>Pseudomonadati</taxon>
        <taxon>Pseudomonadota</taxon>
        <taxon>Gammaproteobacteria</taxon>
        <taxon>Vibrionales</taxon>
        <taxon>Vibrionaceae</taxon>
        <taxon>Vibrio</taxon>
    </lineage>
</organism>
<name>A0A7Z2MQG7_VIBPH</name>
<dbReference type="CDD" id="cd00085">
    <property type="entry name" value="HNHc"/>
    <property type="match status" value="1"/>
</dbReference>
<dbReference type="AlphaFoldDB" id="A0A7Z2MQG7"/>
<proteinExistence type="predicted"/>
<dbReference type="GO" id="GO:0003676">
    <property type="term" value="F:nucleic acid binding"/>
    <property type="evidence" value="ECO:0007669"/>
    <property type="project" value="InterPro"/>
</dbReference>